<name>A0A402BK59_9CHLR</name>
<dbReference type="CDD" id="cd13225">
    <property type="entry name" value="PH-like_bacteria"/>
    <property type="match status" value="1"/>
</dbReference>
<proteinExistence type="predicted"/>
<evidence type="ECO:0000313" key="3">
    <source>
        <dbReference type="Proteomes" id="UP000287171"/>
    </source>
</evidence>
<dbReference type="Proteomes" id="UP000287171">
    <property type="component" value="Unassembled WGS sequence"/>
</dbReference>
<dbReference type="AlphaFoldDB" id="A0A402BK59"/>
<dbReference type="PANTHER" id="PTHR35796:SF3">
    <property type="entry name" value="BHLH DOMAIN-CONTAINING PROTEIN"/>
    <property type="match status" value="1"/>
</dbReference>
<sequence length="123" mass="13865">MIDFQQGLIKLSPIAPDRVVPMVAPMLVNDEQIVAAFKTVRDSVVFTNKRIIAINVQGMTGKKTDYTSLPYSKVQAFSIETAGVFDRDCEIELYFSAIGQVKFEIRGSFDIVQFNRILSHYVL</sequence>
<reference evidence="3" key="1">
    <citation type="submission" date="2018-12" db="EMBL/GenBank/DDBJ databases">
        <title>Tengunoibacter tsumagoiensis gen. nov., sp. nov., Dictyobacter kobayashii sp. nov., D. alpinus sp. nov., and D. joshuensis sp. nov. and description of Dictyobacteraceae fam. nov. within the order Ktedonobacterales isolated from Tengu-no-mugimeshi.</title>
        <authorList>
            <person name="Wang C.M."/>
            <person name="Zheng Y."/>
            <person name="Sakai Y."/>
            <person name="Toyoda A."/>
            <person name="Minakuchi Y."/>
            <person name="Abe K."/>
            <person name="Yokota A."/>
            <person name="Yabe S."/>
        </authorList>
    </citation>
    <scope>NUCLEOTIDE SEQUENCE [LARGE SCALE GENOMIC DNA]</scope>
    <source>
        <strain evidence="3">Uno16</strain>
    </source>
</reference>
<organism evidence="2 3">
    <name type="scientific">Dictyobacter alpinus</name>
    <dbReference type="NCBI Taxonomy" id="2014873"/>
    <lineage>
        <taxon>Bacteria</taxon>
        <taxon>Bacillati</taxon>
        <taxon>Chloroflexota</taxon>
        <taxon>Ktedonobacteria</taxon>
        <taxon>Ktedonobacterales</taxon>
        <taxon>Dictyobacteraceae</taxon>
        <taxon>Dictyobacter</taxon>
    </lineage>
</organism>
<dbReference type="Pfam" id="PF08000">
    <property type="entry name" value="bPH_1"/>
    <property type="match status" value="1"/>
</dbReference>
<protein>
    <recommendedName>
        <fullName evidence="1">Bacterial Pleckstrin homology domain-containing protein</fullName>
    </recommendedName>
</protein>
<evidence type="ECO:0000313" key="2">
    <source>
        <dbReference type="EMBL" id="GCE31724.1"/>
    </source>
</evidence>
<dbReference type="InterPro" id="IPR012544">
    <property type="entry name" value="PHb"/>
</dbReference>
<keyword evidence="3" id="KW-1185">Reference proteome</keyword>
<dbReference type="SUPFAM" id="SSF50729">
    <property type="entry name" value="PH domain-like"/>
    <property type="match status" value="1"/>
</dbReference>
<dbReference type="RefSeq" id="WP_126631661.1">
    <property type="nucleotide sequence ID" value="NZ_BIFT01000002.1"/>
</dbReference>
<evidence type="ECO:0000259" key="1">
    <source>
        <dbReference type="Pfam" id="PF08000"/>
    </source>
</evidence>
<accession>A0A402BK59</accession>
<dbReference type="InterPro" id="IPR037063">
    <property type="entry name" value="PHb_sf"/>
</dbReference>
<feature type="domain" description="Bacterial Pleckstrin homology" evidence="1">
    <location>
        <begin position="5"/>
        <end position="122"/>
    </location>
</feature>
<dbReference type="OrthoDB" id="9803613at2"/>
<comment type="caution">
    <text evidence="2">The sequence shown here is derived from an EMBL/GenBank/DDBJ whole genome shotgun (WGS) entry which is preliminary data.</text>
</comment>
<dbReference type="PANTHER" id="PTHR35796">
    <property type="entry name" value="HYPOTHETICAL CYTOSOLIC PROTEIN"/>
    <property type="match status" value="1"/>
</dbReference>
<dbReference type="Gene3D" id="2.30.29.50">
    <property type="entry name" value="Bacterial Pleckstrin homology domain"/>
    <property type="match status" value="1"/>
</dbReference>
<dbReference type="EMBL" id="BIFT01000002">
    <property type="protein sequence ID" value="GCE31724.1"/>
    <property type="molecule type" value="Genomic_DNA"/>
</dbReference>
<gene>
    <name evidence="2" type="ORF">KDA_72080</name>
</gene>